<evidence type="ECO:0000256" key="9">
    <source>
        <dbReference type="ARBA" id="ARBA00023163"/>
    </source>
</evidence>
<sequence length="576" mass="62389">DAGDEGGKPSGGQQHRDRAQGLSSKDCPYCGKAFRTTHHLKVHLRIHTGEKPYRCPHCDYAGTQSASLKYHLERHHRERQNNVGPSSSHPQEEHPGSKSGAFLRPDVLHGVIKGMSGGVDLRGAQLHPHHWGPLGVLSPREQGQELDREHHGHPTSESASENLKVREVASEGGLAGFPDLSRVFQSMAGNGVNFQGSLQAFMDGFALNSMKREKEAREKRRRFDAESSAGRGENGEEEVAADARPPKRKLQRSQYEPLDLSYRPDSTSLPGSSVTLRDDVAWHGCLFCPFTTSSVEIMALHLDANHIGRVKRKEIGVLDEKGSGRDQPWEASSSGKASLTSPVLLQGGTGLSFRQVAQTDMTIRLEAGKEVAEEARSPSWSDHADATNAGGFEGNFLKPLGLSEAPAGAPGGPQGFGKQHLESSEGQTWPFDPPDLGAVGPSGRGANTTEAPSKPPSEGTEESEEDAEVAEPVSERPDSDREEEEMETEEDEGQDGDRDSGSDGKETRAQSGSAEDEGRLSPAAPRWSPPAHRDAVACRRSHEHAVCTEGLQQRREPCGVQRPGRPLGQPWSHQEN</sequence>
<feature type="region of interest" description="Disordered" evidence="12">
    <location>
        <begin position="76"/>
        <end position="102"/>
    </location>
</feature>
<comment type="caution">
    <text evidence="14">The sequence shown here is derived from an EMBL/GenBank/DDBJ whole genome shotgun (WGS) entry which is preliminary data.</text>
</comment>
<feature type="domain" description="C2H2-type" evidence="13">
    <location>
        <begin position="25"/>
        <end position="52"/>
    </location>
</feature>
<comment type="subcellular location">
    <subcellularLocation>
        <location evidence="1">Nucleus</location>
    </subcellularLocation>
</comment>
<feature type="region of interest" description="Disordered" evidence="12">
    <location>
        <begin position="143"/>
        <end position="163"/>
    </location>
</feature>
<dbReference type="OrthoDB" id="6077919at2759"/>
<dbReference type="InterPro" id="IPR013087">
    <property type="entry name" value="Znf_C2H2_type"/>
</dbReference>
<evidence type="ECO:0000256" key="2">
    <source>
        <dbReference type="ARBA" id="ARBA00006991"/>
    </source>
</evidence>
<dbReference type="EMBL" id="JAINUF010000016">
    <property type="protein sequence ID" value="KAJ8339884.1"/>
    <property type="molecule type" value="Genomic_DNA"/>
</dbReference>
<dbReference type="Gene3D" id="3.30.160.60">
    <property type="entry name" value="Classic Zinc Finger"/>
    <property type="match status" value="2"/>
</dbReference>
<evidence type="ECO:0000256" key="11">
    <source>
        <dbReference type="PROSITE-ProRule" id="PRU00042"/>
    </source>
</evidence>
<dbReference type="AlphaFoldDB" id="A0A9Q1IHN2"/>
<dbReference type="GO" id="GO:0000981">
    <property type="term" value="F:DNA-binding transcription factor activity, RNA polymerase II-specific"/>
    <property type="evidence" value="ECO:0007669"/>
    <property type="project" value="TreeGrafter"/>
</dbReference>
<comment type="similarity">
    <text evidence="2">Belongs to the krueppel C2H2-type zinc-finger protein family.</text>
</comment>
<keyword evidence="4" id="KW-0677">Repeat</keyword>
<dbReference type="Pfam" id="PF00096">
    <property type="entry name" value="zf-C2H2"/>
    <property type="match status" value="1"/>
</dbReference>
<evidence type="ECO:0000259" key="13">
    <source>
        <dbReference type="PROSITE" id="PS50157"/>
    </source>
</evidence>
<dbReference type="PANTHER" id="PTHR45925:SF2">
    <property type="entry name" value="ZINC FINGER PROTEIN 536"/>
    <property type="match status" value="1"/>
</dbReference>
<feature type="region of interest" description="Disordered" evidence="12">
    <location>
        <begin position="369"/>
        <end position="576"/>
    </location>
</feature>
<feature type="region of interest" description="Disordered" evidence="12">
    <location>
        <begin position="216"/>
        <end position="269"/>
    </location>
</feature>
<keyword evidence="10" id="KW-0539">Nucleus</keyword>
<evidence type="ECO:0000256" key="4">
    <source>
        <dbReference type="ARBA" id="ARBA00022737"/>
    </source>
</evidence>
<feature type="compositionally biased region" description="Basic and acidic residues" evidence="12">
    <location>
        <begin position="495"/>
        <end position="508"/>
    </location>
</feature>
<evidence type="ECO:0000256" key="8">
    <source>
        <dbReference type="ARBA" id="ARBA00023125"/>
    </source>
</evidence>
<protein>
    <recommendedName>
        <fullName evidence="13">C2H2-type domain-containing protein</fullName>
    </recommendedName>
</protein>
<reference evidence="14" key="1">
    <citation type="journal article" date="2023" name="Science">
        <title>Genome structures resolve the early diversification of teleost fishes.</title>
        <authorList>
            <person name="Parey E."/>
            <person name="Louis A."/>
            <person name="Montfort J."/>
            <person name="Bouchez O."/>
            <person name="Roques C."/>
            <person name="Iampietro C."/>
            <person name="Lluch J."/>
            <person name="Castinel A."/>
            <person name="Donnadieu C."/>
            <person name="Desvignes T."/>
            <person name="Floi Bucao C."/>
            <person name="Jouanno E."/>
            <person name="Wen M."/>
            <person name="Mejri S."/>
            <person name="Dirks R."/>
            <person name="Jansen H."/>
            <person name="Henkel C."/>
            <person name="Chen W.J."/>
            <person name="Zahm M."/>
            <person name="Cabau C."/>
            <person name="Klopp C."/>
            <person name="Thompson A.W."/>
            <person name="Robinson-Rechavi M."/>
            <person name="Braasch I."/>
            <person name="Lecointre G."/>
            <person name="Bobe J."/>
            <person name="Postlethwait J.H."/>
            <person name="Berthelot C."/>
            <person name="Roest Crollius H."/>
            <person name="Guiguen Y."/>
        </authorList>
    </citation>
    <scope>NUCLEOTIDE SEQUENCE</scope>
    <source>
        <strain evidence="14">WJC10195</strain>
    </source>
</reference>
<evidence type="ECO:0000256" key="7">
    <source>
        <dbReference type="ARBA" id="ARBA00023015"/>
    </source>
</evidence>
<feature type="compositionally biased region" description="Basic and acidic residues" evidence="12">
    <location>
        <begin position="216"/>
        <end position="225"/>
    </location>
</feature>
<keyword evidence="15" id="KW-1185">Reference proteome</keyword>
<dbReference type="SMART" id="SM00355">
    <property type="entry name" value="ZnF_C2H2"/>
    <property type="match status" value="3"/>
</dbReference>
<dbReference type="PANTHER" id="PTHR45925">
    <property type="entry name" value="ZINC FINGER PROTEIN"/>
    <property type="match status" value="1"/>
</dbReference>
<feature type="compositionally biased region" description="Acidic residues" evidence="12">
    <location>
        <begin position="459"/>
        <end position="469"/>
    </location>
</feature>
<evidence type="ECO:0000256" key="6">
    <source>
        <dbReference type="ARBA" id="ARBA00022833"/>
    </source>
</evidence>
<evidence type="ECO:0000256" key="12">
    <source>
        <dbReference type="SAM" id="MobiDB-lite"/>
    </source>
</evidence>
<dbReference type="InterPro" id="IPR051967">
    <property type="entry name" value="Krueppel_C2H2-ZF"/>
</dbReference>
<dbReference type="Proteomes" id="UP001152622">
    <property type="component" value="Chromosome 16"/>
</dbReference>
<keyword evidence="6" id="KW-0862">Zinc</keyword>
<feature type="region of interest" description="Disordered" evidence="12">
    <location>
        <begin position="320"/>
        <end position="341"/>
    </location>
</feature>
<dbReference type="FunFam" id="3.30.160.60:FF:000075">
    <property type="entry name" value="Putative zinc finger protein 536"/>
    <property type="match status" value="1"/>
</dbReference>
<feature type="compositionally biased region" description="Basic and acidic residues" evidence="12">
    <location>
        <begin position="143"/>
        <end position="154"/>
    </location>
</feature>
<evidence type="ECO:0000256" key="3">
    <source>
        <dbReference type="ARBA" id="ARBA00022723"/>
    </source>
</evidence>
<proteinExistence type="inferred from homology"/>
<dbReference type="SUPFAM" id="SSF57667">
    <property type="entry name" value="beta-beta-alpha zinc fingers"/>
    <property type="match status" value="1"/>
</dbReference>
<keyword evidence="8" id="KW-0238">DNA-binding</keyword>
<feature type="region of interest" description="Disordered" evidence="12">
    <location>
        <begin position="1"/>
        <end position="24"/>
    </location>
</feature>
<evidence type="ECO:0000313" key="14">
    <source>
        <dbReference type="EMBL" id="KAJ8339884.1"/>
    </source>
</evidence>
<keyword evidence="7" id="KW-0805">Transcription regulation</keyword>
<gene>
    <name evidence="14" type="ORF">SKAU_G00345170</name>
</gene>
<evidence type="ECO:0000256" key="5">
    <source>
        <dbReference type="ARBA" id="ARBA00022771"/>
    </source>
</evidence>
<dbReference type="PROSITE" id="PS00028">
    <property type="entry name" value="ZINC_FINGER_C2H2_1"/>
    <property type="match status" value="1"/>
</dbReference>
<accession>A0A9Q1IHN2</accession>
<dbReference type="PROSITE" id="PS50157">
    <property type="entry name" value="ZINC_FINGER_C2H2_2"/>
    <property type="match status" value="2"/>
</dbReference>
<dbReference type="GO" id="GO:0005634">
    <property type="term" value="C:nucleus"/>
    <property type="evidence" value="ECO:0007669"/>
    <property type="project" value="UniProtKB-SubCell"/>
</dbReference>
<evidence type="ECO:0000313" key="15">
    <source>
        <dbReference type="Proteomes" id="UP001152622"/>
    </source>
</evidence>
<name>A0A9Q1IHN2_SYNKA</name>
<feature type="non-terminal residue" evidence="14">
    <location>
        <position position="576"/>
    </location>
</feature>
<dbReference type="GO" id="GO:0000978">
    <property type="term" value="F:RNA polymerase II cis-regulatory region sequence-specific DNA binding"/>
    <property type="evidence" value="ECO:0007669"/>
    <property type="project" value="TreeGrafter"/>
</dbReference>
<dbReference type="InterPro" id="IPR036236">
    <property type="entry name" value="Znf_C2H2_sf"/>
</dbReference>
<feature type="compositionally biased region" description="Acidic residues" evidence="12">
    <location>
        <begin position="480"/>
        <end position="494"/>
    </location>
</feature>
<evidence type="ECO:0000256" key="10">
    <source>
        <dbReference type="ARBA" id="ARBA00023242"/>
    </source>
</evidence>
<keyword evidence="5 11" id="KW-0863">Zinc-finger</keyword>
<keyword evidence="3" id="KW-0479">Metal-binding</keyword>
<feature type="domain" description="C2H2-type" evidence="13">
    <location>
        <begin position="53"/>
        <end position="80"/>
    </location>
</feature>
<organism evidence="14 15">
    <name type="scientific">Synaphobranchus kaupii</name>
    <name type="common">Kaup's arrowtooth eel</name>
    <dbReference type="NCBI Taxonomy" id="118154"/>
    <lineage>
        <taxon>Eukaryota</taxon>
        <taxon>Metazoa</taxon>
        <taxon>Chordata</taxon>
        <taxon>Craniata</taxon>
        <taxon>Vertebrata</taxon>
        <taxon>Euteleostomi</taxon>
        <taxon>Actinopterygii</taxon>
        <taxon>Neopterygii</taxon>
        <taxon>Teleostei</taxon>
        <taxon>Anguilliformes</taxon>
        <taxon>Synaphobranchidae</taxon>
        <taxon>Synaphobranchus</taxon>
    </lineage>
</organism>
<dbReference type="GO" id="GO:0008270">
    <property type="term" value="F:zinc ion binding"/>
    <property type="evidence" value="ECO:0007669"/>
    <property type="project" value="UniProtKB-KW"/>
</dbReference>
<evidence type="ECO:0000256" key="1">
    <source>
        <dbReference type="ARBA" id="ARBA00004123"/>
    </source>
</evidence>
<feature type="compositionally biased region" description="Polar residues" evidence="12">
    <location>
        <begin position="330"/>
        <end position="341"/>
    </location>
</feature>
<keyword evidence="9" id="KW-0804">Transcription</keyword>
<dbReference type="FunFam" id="3.30.160.60:FF:000625">
    <property type="entry name" value="Zinc finger protein 536"/>
    <property type="match status" value="1"/>
</dbReference>